<keyword evidence="3" id="KW-1185">Reference proteome</keyword>
<reference evidence="2 3" key="1">
    <citation type="submission" date="2020-01" db="EMBL/GenBank/DDBJ databases">
        <title>Insect and environment-associated Actinomycetes.</title>
        <authorList>
            <person name="Currrie C."/>
            <person name="Chevrette M."/>
            <person name="Carlson C."/>
            <person name="Stubbendieck R."/>
            <person name="Wendt-Pienkowski E."/>
        </authorList>
    </citation>
    <scope>NUCLEOTIDE SEQUENCE [LARGE SCALE GENOMIC DNA]</scope>
    <source>
        <strain evidence="2 3">SID8386</strain>
    </source>
</reference>
<protein>
    <submittedName>
        <fullName evidence="2">NAD(P)H-binding protein</fullName>
    </submittedName>
</protein>
<feature type="domain" description="NAD(P)-binding" evidence="1">
    <location>
        <begin position="11"/>
        <end position="147"/>
    </location>
</feature>
<evidence type="ECO:0000313" key="3">
    <source>
        <dbReference type="Proteomes" id="UP000470404"/>
    </source>
</evidence>
<organism evidence="2 3">
    <name type="scientific">Amycolatopsis rubida</name>
    <dbReference type="NCBI Taxonomy" id="112413"/>
    <lineage>
        <taxon>Bacteria</taxon>
        <taxon>Bacillati</taxon>
        <taxon>Actinomycetota</taxon>
        <taxon>Actinomycetes</taxon>
        <taxon>Pseudonocardiales</taxon>
        <taxon>Pseudonocardiaceae</taxon>
        <taxon>Amycolatopsis</taxon>
    </lineage>
</organism>
<proteinExistence type="predicted"/>
<accession>A0ABX0C077</accession>
<dbReference type="Proteomes" id="UP000470404">
    <property type="component" value="Unassembled WGS sequence"/>
</dbReference>
<dbReference type="Pfam" id="PF13460">
    <property type="entry name" value="NAD_binding_10"/>
    <property type="match status" value="1"/>
</dbReference>
<comment type="caution">
    <text evidence="2">The sequence shown here is derived from an EMBL/GenBank/DDBJ whole genome shotgun (WGS) entry which is preliminary data.</text>
</comment>
<dbReference type="Gene3D" id="3.40.50.720">
    <property type="entry name" value="NAD(P)-binding Rossmann-like Domain"/>
    <property type="match status" value="1"/>
</dbReference>
<evidence type="ECO:0000259" key="1">
    <source>
        <dbReference type="Pfam" id="PF13460"/>
    </source>
</evidence>
<dbReference type="InterPro" id="IPR036291">
    <property type="entry name" value="NAD(P)-bd_dom_sf"/>
</dbReference>
<dbReference type="InterPro" id="IPR051783">
    <property type="entry name" value="NAD(P)-dependent_oxidoreduct"/>
</dbReference>
<gene>
    <name evidence="2" type="ORF">G3I59_32365</name>
</gene>
<dbReference type="SUPFAM" id="SSF51735">
    <property type="entry name" value="NAD(P)-binding Rossmann-fold domains"/>
    <property type="match status" value="1"/>
</dbReference>
<evidence type="ECO:0000313" key="2">
    <source>
        <dbReference type="EMBL" id="NEC60155.1"/>
    </source>
</evidence>
<dbReference type="PANTHER" id="PTHR48079:SF6">
    <property type="entry name" value="NAD(P)-BINDING DOMAIN-CONTAINING PROTEIN-RELATED"/>
    <property type="match status" value="1"/>
</dbReference>
<dbReference type="InterPro" id="IPR016040">
    <property type="entry name" value="NAD(P)-bd_dom"/>
</dbReference>
<name>A0ABX0C077_9PSEU</name>
<dbReference type="PANTHER" id="PTHR48079">
    <property type="entry name" value="PROTEIN YEEZ"/>
    <property type="match status" value="1"/>
</dbReference>
<sequence>MERTMKILVVGGSGLLGQHVLDELRNRGHETTAVARTAREGVDRTLDVSKASHAELREALDGYDGVVFAGGMDDRAVGRGPVEPRLRAGNVAPVVALLRAAREAGCTRAAVLGSYYTYFDRVRPEWGLAAKHPYVRSRLEQARVARETAGPGLPVAVIEVPFVFGVAEDRVPQWSVPIVKWVRSNSPLFAPPGGTAATSARGVGVATVDALEQASGADVPVAQENLQWTDMFARLAAAAGRPRRVRPLPSWPVRGAVKLGGFLNGLSGKQPGLTVRHMDGLLLRELYLELNYPAPVDEAIRETAVAR</sequence>
<dbReference type="EMBL" id="JAAGNC010000170">
    <property type="protein sequence ID" value="NEC60155.1"/>
    <property type="molecule type" value="Genomic_DNA"/>
</dbReference>